<keyword evidence="4" id="KW-0597">Phosphoprotein</keyword>
<dbReference type="Pfam" id="PF00359">
    <property type="entry name" value="PTS_EIIA_2"/>
    <property type="match status" value="1"/>
</dbReference>
<dbReference type="CDD" id="cd00211">
    <property type="entry name" value="PTS_IIA_fru"/>
    <property type="match status" value="1"/>
</dbReference>
<dbReference type="InterPro" id="IPR050893">
    <property type="entry name" value="Sugar_PTS"/>
</dbReference>
<dbReference type="PATRIC" id="fig|1048834.4.peg.272"/>
<protein>
    <recommendedName>
        <fullName evidence="2">Mannitol-specific phosphotransferase enzyme IIA component</fullName>
    </recommendedName>
    <alternativeName>
        <fullName evidence="10">EIIA</fullName>
    </alternativeName>
    <alternativeName>
        <fullName evidence="11">EIII</fullName>
    </alternativeName>
    <alternativeName>
        <fullName evidence="9">PTS system mannitol-specific EIIA component</fullName>
    </alternativeName>
</protein>
<keyword evidence="6" id="KW-0808">Transferase</keyword>
<sequence length="144" mass="15561">MKMVKLDARHVALNVGTEPKEEAIRRVGRMLVELGHVEPPYVDSMLEREASTTTYIGNGIAIPHGMPDSVKYIRESGIVVAQYPDGVDFGGEKARLVIGIAGKGEEHMELLSQIATVCMDESNVAKLVGASSADEIVQILERAS</sequence>
<dbReference type="Proteomes" id="UP000000292">
    <property type="component" value="Chromosome"/>
</dbReference>
<dbReference type="GO" id="GO:0016301">
    <property type="term" value="F:kinase activity"/>
    <property type="evidence" value="ECO:0007669"/>
    <property type="project" value="UniProtKB-KW"/>
</dbReference>
<evidence type="ECO:0000256" key="9">
    <source>
        <dbReference type="ARBA" id="ARBA00029908"/>
    </source>
</evidence>
<accession>F8IJS3</accession>
<dbReference type="PANTHER" id="PTHR30181">
    <property type="entry name" value="MANNITOL PERMEASE IIC COMPONENT"/>
    <property type="match status" value="1"/>
</dbReference>
<dbReference type="PROSITE" id="PS00372">
    <property type="entry name" value="PTS_EIIA_TYPE_2_HIS"/>
    <property type="match status" value="1"/>
</dbReference>
<dbReference type="STRING" id="1048834.TC41_0291"/>
<feature type="domain" description="PTS EIIA type-2" evidence="12">
    <location>
        <begin position="4"/>
        <end position="143"/>
    </location>
</feature>
<evidence type="ECO:0000313" key="13">
    <source>
        <dbReference type="EMBL" id="AEJ42262.1"/>
    </source>
</evidence>
<dbReference type="InterPro" id="IPR016152">
    <property type="entry name" value="PTrfase/Anion_transptr"/>
</dbReference>
<keyword evidence="3" id="KW-0813">Transport</keyword>
<evidence type="ECO:0000256" key="7">
    <source>
        <dbReference type="ARBA" id="ARBA00022683"/>
    </source>
</evidence>
<evidence type="ECO:0000256" key="8">
    <source>
        <dbReference type="ARBA" id="ARBA00022777"/>
    </source>
</evidence>
<dbReference type="GO" id="GO:0090563">
    <property type="term" value="F:protein-phosphocysteine-sugar phosphotransferase activity"/>
    <property type="evidence" value="ECO:0007669"/>
    <property type="project" value="TreeGrafter"/>
</dbReference>
<organism evidence="13 14">
    <name type="scientific">Alicyclobacillus acidocaldarius (strain Tc-4-1)</name>
    <name type="common">Bacillus acidocaldarius</name>
    <dbReference type="NCBI Taxonomy" id="1048834"/>
    <lineage>
        <taxon>Bacteria</taxon>
        <taxon>Bacillati</taxon>
        <taxon>Bacillota</taxon>
        <taxon>Bacilli</taxon>
        <taxon>Bacillales</taxon>
        <taxon>Alicyclobacillaceae</taxon>
        <taxon>Alicyclobacillus</taxon>
    </lineage>
</organism>
<dbReference type="GO" id="GO:0005886">
    <property type="term" value="C:plasma membrane"/>
    <property type="evidence" value="ECO:0007669"/>
    <property type="project" value="TreeGrafter"/>
</dbReference>
<dbReference type="Gene3D" id="3.40.930.10">
    <property type="entry name" value="Mannitol-specific EII, Chain A"/>
    <property type="match status" value="1"/>
</dbReference>
<dbReference type="PROSITE" id="PS51094">
    <property type="entry name" value="PTS_EIIA_TYPE_2"/>
    <property type="match status" value="1"/>
</dbReference>
<dbReference type="GO" id="GO:0009401">
    <property type="term" value="P:phosphoenolpyruvate-dependent sugar phosphotransferase system"/>
    <property type="evidence" value="ECO:0007669"/>
    <property type="project" value="UniProtKB-KW"/>
</dbReference>
<evidence type="ECO:0000256" key="11">
    <source>
        <dbReference type="ARBA" id="ARBA00030962"/>
    </source>
</evidence>
<keyword evidence="8" id="KW-0418">Kinase</keyword>
<evidence type="ECO:0000256" key="6">
    <source>
        <dbReference type="ARBA" id="ARBA00022679"/>
    </source>
</evidence>
<dbReference type="SUPFAM" id="SSF55804">
    <property type="entry name" value="Phoshotransferase/anion transport protein"/>
    <property type="match status" value="1"/>
</dbReference>
<dbReference type="HOGENOM" id="CLU_072531_3_0_9"/>
<evidence type="ECO:0000256" key="3">
    <source>
        <dbReference type="ARBA" id="ARBA00022448"/>
    </source>
</evidence>
<proteinExistence type="predicted"/>
<evidence type="ECO:0000256" key="1">
    <source>
        <dbReference type="ARBA" id="ARBA00002434"/>
    </source>
</evidence>
<evidence type="ECO:0000256" key="10">
    <source>
        <dbReference type="ARBA" id="ARBA00030956"/>
    </source>
</evidence>
<keyword evidence="5" id="KW-0762">Sugar transport</keyword>
<reference evidence="14" key="2">
    <citation type="submission" date="2011-06" db="EMBL/GenBank/DDBJ databases">
        <title>The complete genome sequence of Alicyclobacillus acidocaldarius sp. Tc-4-1.</title>
        <authorList>
            <person name="Chen Y."/>
            <person name="He Y."/>
            <person name="Dong Z."/>
            <person name="Hu S."/>
        </authorList>
    </citation>
    <scope>NUCLEOTIDE SEQUENCE [LARGE SCALE GENOMIC DNA]</scope>
    <source>
        <strain evidence="14">Tc-4-1</strain>
    </source>
</reference>
<dbReference type="AlphaFoldDB" id="F8IJS3"/>
<dbReference type="PANTHER" id="PTHR30181:SF2">
    <property type="entry name" value="PTS SYSTEM MANNITOL-SPECIFIC EIICBA COMPONENT"/>
    <property type="match status" value="1"/>
</dbReference>
<dbReference type="KEGG" id="aad:TC41_0291"/>
<evidence type="ECO:0000256" key="5">
    <source>
        <dbReference type="ARBA" id="ARBA00022597"/>
    </source>
</evidence>
<evidence type="ECO:0000256" key="2">
    <source>
        <dbReference type="ARBA" id="ARBA00014783"/>
    </source>
</evidence>
<evidence type="ECO:0000259" key="12">
    <source>
        <dbReference type="PROSITE" id="PS51094"/>
    </source>
</evidence>
<gene>
    <name evidence="13" type="primary">mtlA</name>
    <name evidence="13" type="ordered locus">TC41_0291</name>
</gene>
<evidence type="ECO:0000256" key="4">
    <source>
        <dbReference type="ARBA" id="ARBA00022553"/>
    </source>
</evidence>
<comment type="function">
    <text evidence="1">The phosphoenolpyruvate-dependent sugar phosphotransferase system (sugar PTS), a major carbohydrate active transport system, catalyzes the phosphorylation of incoming sugar substrates concomitantly with their translocation across the cell membrane. The enzyme II CmtAB PTS system is involved in D-mannitol transport.</text>
</comment>
<keyword evidence="7" id="KW-0598">Phosphotransferase system</keyword>
<dbReference type="InterPro" id="IPR002178">
    <property type="entry name" value="PTS_EIIA_type-2_dom"/>
</dbReference>
<evidence type="ECO:0000313" key="14">
    <source>
        <dbReference type="Proteomes" id="UP000000292"/>
    </source>
</evidence>
<dbReference type="EMBL" id="CP002902">
    <property type="protein sequence ID" value="AEJ42262.1"/>
    <property type="molecule type" value="Genomic_DNA"/>
</dbReference>
<name>F8IJS3_ALIAT</name>
<reference evidence="13 14" key="1">
    <citation type="journal article" date="2011" name="J. Bacteriol.">
        <title>Complete Genome Sequence of Alicyclobacillus acidocaldarius Strain Tc-4-1.</title>
        <authorList>
            <person name="Chen Y."/>
            <person name="He Y."/>
            <person name="Zhang B."/>
            <person name="Yang J."/>
            <person name="Li W."/>
            <person name="Dong Z."/>
            <person name="Hu S."/>
        </authorList>
    </citation>
    <scope>NUCLEOTIDE SEQUENCE [LARGE SCALE GENOMIC DNA]</scope>
    <source>
        <strain evidence="13 14">Tc-4-1</strain>
    </source>
</reference>
<dbReference type="eggNOG" id="COG4668">
    <property type="taxonomic scope" value="Bacteria"/>
</dbReference>